<dbReference type="PIRSF" id="PIRSF017617">
    <property type="entry name" value="Thr_aldolase"/>
    <property type="match status" value="1"/>
</dbReference>
<dbReference type="Pfam" id="PF01212">
    <property type="entry name" value="Beta_elim_lyase"/>
    <property type="match status" value="1"/>
</dbReference>
<evidence type="ECO:0000313" key="5">
    <source>
        <dbReference type="EMBL" id="ONN27869.1"/>
    </source>
</evidence>
<accession>A0ABX3IJ73</accession>
<evidence type="ECO:0000256" key="3">
    <source>
        <dbReference type="ARBA" id="ARBA00022898"/>
    </source>
</evidence>
<dbReference type="SUPFAM" id="SSF53383">
    <property type="entry name" value="PLP-dependent transferases"/>
    <property type="match status" value="1"/>
</dbReference>
<reference evidence="5 6" key="1">
    <citation type="submission" date="2015-06" db="EMBL/GenBank/DDBJ databases">
        <title>Genome sequencing of Thermotogales isolates from hydrothermal vents.</title>
        <authorList>
            <person name="Haverkamp T.H."/>
            <person name="Kublanov I.V."/>
            <person name="Nesbo C.L."/>
        </authorList>
    </citation>
    <scope>NUCLEOTIDE SEQUENCE [LARGE SCALE GENOMIC DNA]</scope>
    <source>
        <strain evidence="6">ik275mar</strain>
    </source>
</reference>
<name>A0ABX3IJ73_9BACT</name>
<gene>
    <name evidence="5" type="ORF">XJ44_01260</name>
</gene>
<dbReference type="NCBIfam" id="NF041359">
    <property type="entry name" value="GntG_guanitoxin"/>
    <property type="match status" value="1"/>
</dbReference>
<comment type="caution">
    <text evidence="5">The sequence shown here is derived from an EMBL/GenBank/DDBJ whole genome shotgun (WGS) entry which is preliminary data.</text>
</comment>
<proteinExistence type="inferred from homology"/>
<protein>
    <submittedName>
        <fullName evidence="5">Threonine aldolase</fullName>
    </submittedName>
</protein>
<dbReference type="RefSeq" id="WP_075665271.1">
    <property type="nucleotide sequence ID" value="NZ_LBFC01000005.1"/>
</dbReference>
<dbReference type="InterPro" id="IPR015424">
    <property type="entry name" value="PyrdxlP-dep_Trfase"/>
</dbReference>
<keyword evidence="6" id="KW-1185">Reference proteome</keyword>
<sequence length="337" mass="38077">MYIDLRSDTVTKPTEEMRKAMAYAEVGDDVYMDDPTVNKLEKLCADILGKEASLFVPSGTFANQLALFTHCQRGDEVIIGDNYHIVQHEAGAAAVIAGVQLRTVETKKGAMIPEVLESKIRKVEDIHYPRTGLICLENAHSNGNVIPLDNFKKIREIAGNIPIHLDGARLFNASTFLKVEPKEIAKYADSINICLSKGLCAPVGSLLVGNKEFIERARKKRKIMGGGMRQVGILAAAGIVALEKMRFRLEEDHENARYLAKRLSNFAFIEIVEKVEINMVFFKIDKNFSTNEFIEYLLKNNIKINPPEDGVFRFVTHYWIKREDIDYVVETMAKFFN</sequence>
<evidence type="ECO:0000259" key="4">
    <source>
        <dbReference type="Pfam" id="PF01212"/>
    </source>
</evidence>
<comment type="similarity">
    <text evidence="2">Belongs to the threonine aldolase family.</text>
</comment>
<evidence type="ECO:0000256" key="2">
    <source>
        <dbReference type="ARBA" id="ARBA00006966"/>
    </source>
</evidence>
<organism evidence="5 6">
    <name type="scientific">Thermosipho affectus</name>
    <dbReference type="NCBI Taxonomy" id="660294"/>
    <lineage>
        <taxon>Bacteria</taxon>
        <taxon>Thermotogati</taxon>
        <taxon>Thermotogota</taxon>
        <taxon>Thermotogae</taxon>
        <taxon>Thermotogales</taxon>
        <taxon>Fervidobacteriaceae</taxon>
        <taxon>Thermosipho</taxon>
    </lineage>
</organism>
<dbReference type="NCBIfam" id="NF007825">
    <property type="entry name" value="PRK10534.1"/>
    <property type="match status" value="1"/>
</dbReference>
<evidence type="ECO:0000256" key="1">
    <source>
        <dbReference type="ARBA" id="ARBA00001933"/>
    </source>
</evidence>
<dbReference type="PANTHER" id="PTHR48097:SF9">
    <property type="entry name" value="L-THREONINE ALDOLASE"/>
    <property type="match status" value="1"/>
</dbReference>
<evidence type="ECO:0000313" key="6">
    <source>
        <dbReference type="Proteomes" id="UP000242616"/>
    </source>
</evidence>
<dbReference type="Gene3D" id="3.40.640.10">
    <property type="entry name" value="Type I PLP-dependent aspartate aminotransferase-like (Major domain)"/>
    <property type="match status" value="1"/>
</dbReference>
<dbReference type="EMBL" id="LBFC01000005">
    <property type="protein sequence ID" value="ONN27869.1"/>
    <property type="molecule type" value="Genomic_DNA"/>
</dbReference>
<dbReference type="PANTHER" id="PTHR48097">
    <property type="entry name" value="L-THREONINE ALDOLASE-RELATED"/>
    <property type="match status" value="1"/>
</dbReference>
<keyword evidence="3" id="KW-0663">Pyridoxal phosphate</keyword>
<dbReference type="Gene3D" id="3.90.1150.10">
    <property type="entry name" value="Aspartate Aminotransferase, domain 1"/>
    <property type="match status" value="1"/>
</dbReference>
<dbReference type="InterPro" id="IPR015421">
    <property type="entry name" value="PyrdxlP-dep_Trfase_major"/>
</dbReference>
<dbReference type="InterPro" id="IPR023603">
    <property type="entry name" value="Low_specificity_L-TA-like"/>
</dbReference>
<dbReference type="CDD" id="cd06502">
    <property type="entry name" value="TA_like"/>
    <property type="match status" value="1"/>
</dbReference>
<dbReference type="InterPro" id="IPR015422">
    <property type="entry name" value="PyrdxlP-dep_Trfase_small"/>
</dbReference>
<feature type="domain" description="Aromatic amino acid beta-eliminating lyase/threonine aldolase" evidence="4">
    <location>
        <begin position="4"/>
        <end position="284"/>
    </location>
</feature>
<comment type="cofactor">
    <cofactor evidence="1">
        <name>pyridoxal 5'-phosphate</name>
        <dbReference type="ChEBI" id="CHEBI:597326"/>
    </cofactor>
</comment>
<dbReference type="Proteomes" id="UP000242616">
    <property type="component" value="Unassembled WGS sequence"/>
</dbReference>
<dbReference type="InterPro" id="IPR001597">
    <property type="entry name" value="ArAA_b-elim_lyase/Thr_aldolase"/>
</dbReference>